<protein>
    <submittedName>
        <fullName evidence="2">Uncharacterized protein</fullName>
    </submittedName>
</protein>
<comment type="caution">
    <text evidence="2">The sequence shown here is derived from an EMBL/GenBank/DDBJ whole genome shotgun (WGS) entry which is preliminary data.</text>
</comment>
<name>A0ABX0N809_9BURK</name>
<reference evidence="2 3" key="1">
    <citation type="submission" date="2019-10" db="EMBL/GenBank/DDBJ databases">
        <title>Taxonomy of Antarctic Massilia spp.: description of Massilia rubra sp. nov., Massilia aquatica sp. nov., Massilia mucilaginosa sp. nov., Massilia frigida sp. nov. isolated from streams, lakes and regoliths.</title>
        <authorList>
            <person name="Holochova P."/>
            <person name="Sedlacek I."/>
            <person name="Kralova S."/>
            <person name="Maslanova I."/>
            <person name="Busse H.-J."/>
            <person name="Stankova E."/>
            <person name="Vrbovska V."/>
            <person name="Kovarovic V."/>
            <person name="Bartak M."/>
            <person name="Svec P."/>
            <person name="Pantucek R."/>
        </authorList>
    </citation>
    <scope>NUCLEOTIDE SEQUENCE [LARGE SCALE GENOMIC DNA]</scope>
    <source>
        <strain evidence="2 3">CCM 8695</strain>
    </source>
</reference>
<feature type="chain" id="PRO_5046954065" evidence="1">
    <location>
        <begin position="21"/>
        <end position="404"/>
    </location>
</feature>
<dbReference type="RefSeq" id="WP_167084794.1">
    <property type="nucleotide sequence ID" value="NZ_WHJG01000002.1"/>
</dbReference>
<evidence type="ECO:0000256" key="1">
    <source>
        <dbReference type="SAM" id="SignalP"/>
    </source>
</evidence>
<organism evidence="2 3">
    <name type="scientific">Massilia frigida</name>
    <dbReference type="NCBI Taxonomy" id="2609281"/>
    <lineage>
        <taxon>Bacteria</taxon>
        <taxon>Pseudomonadati</taxon>
        <taxon>Pseudomonadota</taxon>
        <taxon>Betaproteobacteria</taxon>
        <taxon>Burkholderiales</taxon>
        <taxon>Oxalobacteraceae</taxon>
        <taxon>Telluria group</taxon>
        <taxon>Massilia</taxon>
    </lineage>
</organism>
<feature type="signal peptide" evidence="1">
    <location>
        <begin position="1"/>
        <end position="20"/>
    </location>
</feature>
<gene>
    <name evidence="2" type="ORF">F2P44_02635</name>
</gene>
<sequence length="404" mass="44315">MARKPLLSMLIASAFASAQAADIKSISRIEFGPADTIFLADWKGARLHAVTLPATAAVPAGQTFNVLDLEAALGKALGVARVSVEDMVVRPGTGEVYLAVSTGAEKKPFLLVISSDRKVRRIDLAKAKSTTIALKNATTSNFAFWNAIPERSFTVTDMKWRHGELFVAGLSNQDFQSTLRRISYPFSDQQPMASVEIYHTTHNQIETRAPIRAMAFADIGGKSYLIAAYTCTPLVTIPLDVIKDGAHIRGKAIAELGYGNTPADMLTFRKDGEETVMLLNYERVAAMIPVTQIAAANAKPEIDKPVPFGAMSGLDPFQAPLAGAVRIDNLDEKSFIIVRRQLEKGTLELVTVDKSMGFRLSDFISEYNFPQYTYAGKEFQLKYLKPVQDMLMKQEGYPELIKAP</sequence>
<evidence type="ECO:0000313" key="3">
    <source>
        <dbReference type="Proteomes" id="UP000621455"/>
    </source>
</evidence>
<evidence type="ECO:0000313" key="2">
    <source>
        <dbReference type="EMBL" id="NHZ78188.1"/>
    </source>
</evidence>
<dbReference type="EMBL" id="WHJG01000002">
    <property type="protein sequence ID" value="NHZ78188.1"/>
    <property type="molecule type" value="Genomic_DNA"/>
</dbReference>
<accession>A0ABX0N809</accession>
<keyword evidence="3" id="KW-1185">Reference proteome</keyword>
<proteinExistence type="predicted"/>
<keyword evidence="1" id="KW-0732">Signal</keyword>
<dbReference type="Proteomes" id="UP000621455">
    <property type="component" value="Unassembled WGS sequence"/>
</dbReference>